<gene>
    <name evidence="2" type="primary">OO_Ba0005L10-OO_Ba0081K17.31</name>
</gene>
<name>D0ABE2_9ORYZ</name>
<protein>
    <submittedName>
        <fullName evidence="2">OO_Ba0005L10-OO_Ba0081K17.31 protein</fullName>
    </submittedName>
</protein>
<evidence type="ECO:0000313" key="2">
    <source>
        <dbReference type="EMBL" id="CBG76280.1"/>
    </source>
</evidence>
<evidence type="ECO:0000256" key="1">
    <source>
        <dbReference type="SAM" id="MobiDB-lite"/>
    </source>
</evidence>
<sequence>MAIREVASVDELHRLIWGRDNSRDLRVRISDHAALDEAHRLWSAVSTSSGYGQIYNVHMLMTKDDARNVVLEKLDHLRRWLGEDENVDHHIREKSPGHPLPRDRYRSLPEFQARETKDQRALTDFNISFLQVKLNGLLAMKARFHLPPGPRLPRPGGKHGYRTIGSPRREEDRANRGRGAGGRRQTSLRTIQPEVSTHQAFKRDCLLALRTRIQQGVADLEQYKSDRTVLGCGSGRDYFRFFDIRGSQTPMTRSRMTEV</sequence>
<feature type="region of interest" description="Disordered" evidence="1">
    <location>
        <begin position="148"/>
        <end position="186"/>
    </location>
</feature>
<organism evidence="2">
    <name type="scientific">Oryza officinalis</name>
    <dbReference type="NCBI Taxonomy" id="4535"/>
    <lineage>
        <taxon>Eukaryota</taxon>
        <taxon>Viridiplantae</taxon>
        <taxon>Streptophyta</taxon>
        <taxon>Embryophyta</taxon>
        <taxon>Tracheophyta</taxon>
        <taxon>Spermatophyta</taxon>
        <taxon>Magnoliopsida</taxon>
        <taxon>Liliopsida</taxon>
        <taxon>Poales</taxon>
        <taxon>Poaceae</taxon>
        <taxon>BOP clade</taxon>
        <taxon>Oryzoideae</taxon>
        <taxon>Oryzeae</taxon>
        <taxon>Oryzinae</taxon>
        <taxon>Oryza</taxon>
    </lineage>
</organism>
<dbReference type="AlphaFoldDB" id="D0ABE2"/>
<proteinExistence type="predicted"/>
<reference evidence="2" key="2">
    <citation type="submission" date="2009-09" db="EMBL/GenBank/DDBJ databases">
        <authorList>
            <person name="Han"/>
            <person name="B"/>
            <person name="Feng"/>
            <person name="Q"/>
            <person name="Huang"/>
            <person name="T"/>
            <person name="Zhao"/>
            <person name="Q"/>
            <person name="Zhu"/>
            <person name="J J.and.Lin."/>
            <person name="Z X."/>
        </authorList>
    </citation>
    <scope>NUCLEOTIDE SEQUENCE</scope>
</reference>
<reference evidence="2" key="1">
    <citation type="journal article" date="2009" name="J. Genet. Genomics">
        <title>Analysis of collinear regions of Oryza AA and CC genomes.</title>
        <authorList>
            <person name="Feng Q."/>
            <person name="Huang T."/>
            <person name="Zhao Q."/>
            <person name="Zhu J."/>
            <person name="Lin Z."/>
            <person name="Han B."/>
        </authorList>
    </citation>
    <scope>NUCLEOTIDE SEQUENCE</scope>
</reference>
<dbReference type="EMBL" id="FP565615">
    <property type="protein sequence ID" value="CBG76280.1"/>
    <property type="molecule type" value="Genomic_DNA"/>
</dbReference>
<accession>D0ABE2</accession>